<proteinExistence type="predicted"/>
<name>A0A6J4K2K8_9PSEU</name>
<evidence type="ECO:0000256" key="1">
    <source>
        <dbReference type="SAM" id="MobiDB-lite"/>
    </source>
</evidence>
<evidence type="ECO:0000313" key="2">
    <source>
        <dbReference type="EMBL" id="CAA9293711.1"/>
    </source>
</evidence>
<protein>
    <submittedName>
        <fullName evidence="2">Uncharacterized protein</fullName>
    </submittedName>
</protein>
<dbReference type="EMBL" id="CADCTH010000589">
    <property type="protein sequence ID" value="CAA9293711.1"/>
    <property type="molecule type" value="Genomic_DNA"/>
</dbReference>
<feature type="non-terminal residue" evidence="2">
    <location>
        <position position="1"/>
    </location>
</feature>
<feature type="region of interest" description="Disordered" evidence="1">
    <location>
        <begin position="1"/>
        <end position="40"/>
    </location>
</feature>
<sequence length="40" mass="3999">WATPSTTSATASPSPPSTGTAWPGFASRRSPRPTGSTPSP</sequence>
<organism evidence="2">
    <name type="scientific">uncultured Actinomycetospora sp</name>
    <dbReference type="NCBI Taxonomy" id="1135996"/>
    <lineage>
        <taxon>Bacteria</taxon>
        <taxon>Bacillati</taxon>
        <taxon>Actinomycetota</taxon>
        <taxon>Actinomycetes</taxon>
        <taxon>Pseudonocardiales</taxon>
        <taxon>Pseudonocardiaceae</taxon>
        <taxon>Actinomycetospora</taxon>
        <taxon>environmental samples</taxon>
    </lineage>
</organism>
<reference evidence="2" key="1">
    <citation type="submission" date="2020-02" db="EMBL/GenBank/DDBJ databases">
        <authorList>
            <person name="Meier V. D."/>
        </authorList>
    </citation>
    <scope>NUCLEOTIDE SEQUENCE</scope>
    <source>
        <strain evidence="2">AVDCRST_MAG54</strain>
    </source>
</reference>
<gene>
    <name evidence="2" type="ORF">AVDCRST_MAG54-4672</name>
</gene>
<dbReference type="AlphaFoldDB" id="A0A6J4K2K8"/>
<accession>A0A6J4K2K8</accession>
<feature type="non-terminal residue" evidence="2">
    <location>
        <position position="40"/>
    </location>
</feature>